<protein>
    <recommendedName>
        <fullName evidence="5">Bzip transcription factor</fullName>
    </recommendedName>
</protein>
<gene>
    <name evidence="3" type="ORF">PHMEG_00021127</name>
</gene>
<evidence type="ECO:0008006" key="5">
    <source>
        <dbReference type="Google" id="ProtNLM"/>
    </source>
</evidence>
<comment type="caution">
    <text evidence="3">The sequence shown here is derived from an EMBL/GenBank/DDBJ whole genome shotgun (WGS) entry which is preliminary data.</text>
</comment>
<keyword evidence="4" id="KW-1185">Reference proteome</keyword>
<name>A0A225VPC4_9STRA</name>
<feature type="coiled-coil region" evidence="1">
    <location>
        <begin position="81"/>
        <end position="128"/>
    </location>
</feature>
<evidence type="ECO:0000256" key="2">
    <source>
        <dbReference type="SAM" id="MobiDB-lite"/>
    </source>
</evidence>
<dbReference type="Proteomes" id="UP000198211">
    <property type="component" value="Unassembled WGS sequence"/>
</dbReference>
<evidence type="ECO:0000313" key="3">
    <source>
        <dbReference type="EMBL" id="OWZ06597.1"/>
    </source>
</evidence>
<keyword evidence="1" id="KW-0175">Coiled coil</keyword>
<dbReference type="AlphaFoldDB" id="A0A225VPC4"/>
<accession>A0A225VPC4</accession>
<organism evidence="3 4">
    <name type="scientific">Phytophthora megakarya</name>
    <dbReference type="NCBI Taxonomy" id="4795"/>
    <lineage>
        <taxon>Eukaryota</taxon>
        <taxon>Sar</taxon>
        <taxon>Stramenopiles</taxon>
        <taxon>Oomycota</taxon>
        <taxon>Peronosporomycetes</taxon>
        <taxon>Peronosporales</taxon>
        <taxon>Peronosporaceae</taxon>
        <taxon>Phytophthora</taxon>
    </lineage>
</organism>
<dbReference type="EMBL" id="NBNE01003895">
    <property type="protein sequence ID" value="OWZ06597.1"/>
    <property type="molecule type" value="Genomic_DNA"/>
</dbReference>
<evidence type="ECO:0000313" key="4">
    <source>
        <dbReference type="Proteomes" id="UP000198211"/>
    </source>
</evidence>
<reference evidence="4" key="1">
    <citation type="submission" date="2017-03" db="EMBL/GenBank/DDBJ databases">
        <title>Phytopthora megakarya and P. palmivora, two closely related causual agents of cacao black pod achieved similar genome size and gene model numbers by different mechanisms.</title>
        <authorList>
            <person name="Ali S."/>
            <person name="Shao J."/>
            <person name="Larry D.J."/>
            <person name="Kronmiller B."/>
            <person name="Shen D."/>
            <person name="Strem M.D."/>
            <person name="Melnick R.L."/>
            <person name="Guiltinan M.J."/>
            <person name="Tyler B.M."/>
            <person name="Meinhardt L.W."/>
            <person name="Bailey B.A."/>
        </authorList>
    </citation>
    <scope>NUCLEOTIDE SEQUENCE [LARGE SCALE GENOMIC DNA]</scope>
    <source>
        <strain evidence="4">zdho120</strain>
    </source>
</reference>
<feature type="compositionally biased region" description="Low complexity" evidence="2">
    <location>
        <begin position="7"/>
        <end position="24"/>
    </location>
</feature>
<proteinExistence type="predicted"/>
<sequence>MQFPRRTNTSPNLLLSTDTLPTSSIQGEESYTDEITKINSCTTPAAQLGGEIFLSESPTNPSTKRIRLVRGPGGHTTELTVDSSVENLLELAKNLERKQRRERQRRYRKKQNDQLHMLEKTTAELSKEIGVLESRRKIISASLKTYNVWNLAMEYFRRFRNGLKKTEVVSLIDFVHKTMTVDVATNSGYGATAVLKCWGYLHWFEDVEVNLESMRKCTNGVISTTVASMTISERTLHNVFPTLLNGENEDLAGKLLGKRVTVTGVTYFEWDYTCDKASSIQTRNDVLTPMLGLLGSIENVSRVFDKALISLDFQWRQSFGEMSDD</sequence>
<feature type="region of interest" description="Disordered" evidence="2">
    <location>
        <begin position="1"/>
        <end position="25"/>
    </location>
</feature>
<evidence type="ECO:0000256" key="1">
    <source>
        <dbReference type="SAM" id="Coils"/>
    </source>
</evidence>